<dbReference type="PANTHER" id="PTHR44169:SF6">
    <property type="entry name" value="NADPH-DEPENDENT 1-ACYLDIHYDROXYACETONE PHOSPHATE REDUCTASE"/>
    <property type="match status" value="1"/>
</dbReference>
<dbReference type="GO" id="GO:0006654">
    <property type="term" value="P:phosphatidic acid biosynthetic process"/>
    <property type="evidence" value="ECO:0007669"/>
    <property type="project" value="TreeGrafter"/>
</dbReference>
<dbReference type="PROSITE" id="PS00061">
    <property type="entry name" value="ADH_SHORT"/>
    <property type="match status" value="1"/>
</dbReference>
<comment type="similarity">
    <text evidence="1">Belongs to the short-chain dehydrogenases/reductases (SDR) family.</text>
</comment>
<dbReference type="SUPFAM" id="SSF51735">
    <property type="entry name" value="NAD(P)-binding Rossmann-fold domains"/>
    <property type="match status" value="1"/>
</dbReference>
<keyword evidence="5" id="KW-1185">Reference proteome</keyword>
<evidence type="ECO:0008006" key="6">
    <source>
        <dbReference type="Google" id="ProtNLM"/>
    </source>
</evidence>
<keyword evidence="3" id="KW-0560">Oxidoreductase</keyword>
<accession>A0A3F3QFG5</accession>
<sequence>MPLSEVDLDRAKAVYNANVWGLLRLVRAYSDLLVAAKGRMVNMSSVGAVVDTPWIEIYSSSKAAVTQFSKTLRLECLAPGIVLLPTFWYAAIRQPISDWATGWAGPQGGSADEFANLIAGDVLGSSSANGGLVWKGPNSAAVKFMARWCPGRLLDRLMSNGQGLDELVKTTNKN</sequence>
<evidence type="ECO:0000256" key="1">
    <source>
        <dbReference type="ARBA" id="ARBA00006484"/>
    </source>
</evidence>
<dbReference type="Proteomes" id="UP000253729">
    <property type="component" value="Unassembled WGS sequence"/>
</dbReference>
<dbReference type="PRINTS" id="PR00080">
    <property type="entry name" value="SDRFAMILY"/>
</dbReference>
<dbReference type="RefSeq" id="XP_026630684.1">
    <property type="nucleotide sequence ID" value="XM_026770643.1"/>
</dbReference>
<dbReference type="AlphaFoldDB" id="A0A3F3QFG5"/>
<organism evidence="4 5">
    <name type="scientific">Aspergillus welwitschiae</name>
    <dbReference type="NCBI Taxonomy" id="1341132"/>
    <lineage>
        <taxon>Eukaryota</taxon>
        <taxon>Fungi</taxon>
        <taxon>Dikarya</taxon>
        <taxon>Ascomycota</taxon>
        <taxon>Pezizomycotina</taxon>
        <taxon>Eurotiomycetes</taxon>
        <taxon>Eurotiomycetidae</taxon>
        <taxon>Eurotiales</taxon>
        <taxon>Aspergillaceae</taxon>
        <taxon>Aspergillus</taxon>
        <taxon>Aspergillus subgen. Circumdati</taxon>
    </lineage>
</organism>
<dbReference type="GO" id="GO:0019433">
    <property type="term" value="P:triglyceride catabolic process"/>
    <property type="evidence" value="ECO:0007669"/>
    <property type="project" value="TreeGrafter"/>
</dbReference>
<dbReference type="Pfam" id="PF00106">
    <property type="entry name" value="adh_short"/>
    <property type="match status" value="1"/>
</dbReference>
<dbReference type="PRINTS" id="PR00081">
    <property type="entry name" value="GDHRDH"/>
</dbReference>
<dbReference type="GO" id="GO:0005811">
    <property type="term" value="C:lipid droplet"/>
    <property type="evidence" value="ECO:0007669"/>
    <property type="project" value="TreeGrafter"/>
</dbReference>
<evidence type="ECO:0000313" key="4">
    <source>
        <dbReference type="EMBL" id="RDH37662.1"/>
    </source>
</evidence>
<dbReference type="GO" id="GO:0000140">
    <property type="term" value="F:acylglycerone-phosphate reductase (NADP+) activity"/>
    <property type="evidence" value="ECO:0007669"/>
    <property type="project" value="TreeGrafter"/>
</dbReference>
<dbReference type="Gene3D" id="3.40.50.720">
    <property type="entry name" value="NAD(P)-binding Rossmann-like Domain"/>
    <property type="match status" value="1"/>
</dbReference>
<reference evidence="4 5" key="1">
    <citation type="submission" date="2018-07" db="EMBL/GenBank/DDBJ databases">
        <title>The genomes of Aspergillus section Nigri reveals drivers in fungal speciation.</title>
        <authorList>
            <consortium name="DOE Joint Genome Institute"/>
            <person name="Vesth T.C."/>
            <person name="Nybo J."/>
            <person name="Theobald S."/>
            <person name="Brandl J."/>
            <person name="Frisvad J.C."/>
            <person name="Nielsen K.F."/>
            <person name="Lyhne E.K."/>
            <person name="Kogle M.E."/>
            <person name="Kuo A."/>
            <person name="Riley R."/>
            <person name="Clum A."/>
            <person name="Nolan M."/>
            <person name="Lipzen A."/>
            <person name="Salamov A."/>
            <person name="Henrissat B."/>
            <person name="Wiebenga A."/>
            <person name="De vries R.P."/>
            <person name="Grigoriev I.V."/>
            <person name="Mortensen U.H."/>
            <person name="Andersen M.R."/>
            <person name="Baker S.E."/>
        </authorList>
    </citation>
    <scope>NUCLEOTIDE SEQUENCE [LARGE SCALE GENOMIC DNA]</scope>
    <source>
        <strain evidence="4 5">CBS 139.54b</strain>
    </source>
</reference>
<keyword evidence="2" id="KW-0521">NADP</keyword>
<dbReference type="GO" id="GO:0044550">
    <property type="term" value="P:secondary metabolite biosynthetic process"/>
    <property type="evidence" value="ECO:0007669"/>
    <property type="project" value="UniProtKB-ARBA"/>
</dbReference>
<dbReference type="InterPro" id="IPR036291">
    <property type="entry name" value="NAD(P)-bd_dom_sf"/>
</dbReference>
<protein>
    <recommendedName>
        <fullName evidence="6">NAD(P)-binding protein</fullName>
    </recommendedName>
</protein>
<proteinExistence type="inferred from homology"/>
<dbReference type="InterPro" id="IPR002347">
    <property type="entry name" value="SDR_fam"/>
</dbReference>
<evidence type="ECO:0000313" key="5">
    <source>
        <dbReference type="Proteomes" id="UP000253729"/>
    </source>
</evidence>
<name>A0A3F3QFG5_9EURO</name>
<dbReference type="STRING" id="1341132.A0A3F3QFG5"/>
<dbReference type="GO" id="GO:0005783">
    <property type="term" value="C:endoplasmic reticulum"/>
    <property type="evidence" value="ECO:0007669"/>
    <property type="project" value="TreeGrafter"/>
</dbReference>
<gene>
    <name evidence="4" type="ORF">BDQ94DRAFT_166820</name>
</gene>
<dbReference type="GeneID" id="38138999"/>
<dbReference type="GO" id="GO:0004806">
    <property type="term" value="F:triacylglycerol lipase activity"/>
    <property type="evidence" value="ECO:0007669"/>
    <property type="project" value="TreeGrafter"/>
</dbReference>
<evidence type="ECO:0000256" key="3">
    <source>
        <dbReference type="ARBA" id="ARBA00023002"/>
    </source>
</evidence>
<dbReference type="InterPro" id="IPR020904">
    <property type="entry name" value="Sc_DH/Rdtase_CS"/>
</dbReference>
<evidence type="ECO:0000256" key="2">
    <source>
        <dbReference type="ARBA" id="ARBA00022857"/>
    </source>
</evidence>
<dbReference type="PANTHER" id="PTHR44169">
    <property type="entry name" value="NADPH-DEPENDENT 1-ACYLDIHYDROXYACETONE PHOSPHATE REDUCTASE"/>
    <property type="match status" value="1"/>
</dbReference>
<dbReference type="EMBL" id="KZ852035">
    <property type="protein sequence ID" value="RDH37662.1"/>
    <property type="molecule type" value="Genomic_DNA"/>
</dbReference>